<evidence type="ECO:0000256" key="1">
    <source>
        <dbReference type="SAM" id="MobiDB-lite"/>
    </source>
</evidence>
<dbReference type="EMBL" id="WOEZ01000327">
    <property type="protein sequence ID" value="NPT62446.1"/>
    <property type="molecule type" value="Genomic_DNA"/>
</dbReference>
<comment type="caution">
    <text evidence="3">The sequence shown here is derived from an EMBL/GenBank/DDBJ whole genome shotgun (WGS) entry which is preliminary data.</text>
</comment>
<dbReference type="InterPro" id="IPR036179">
    <property type="entry name" value="Ig-like_dom_sf"/>
</dbReference>
<organism evidence="3 4">
    <name type="scientific">Paraburkholderia elongata</name>
    <dbReference type="NCBI Taxonomy" id="2675747"/>
    <lineage>
        <taxon>Bacteria</taxon>
        <taxon>Pseudomonadati</taxon>
        <taxon>Pseudomonadota</taxon>
        <taxon>Betaproteobacteria</taxon>
        <taxon>Burkholderiales</taxon>
        <taxon>Burkholderiaceae</taxon>
        <taxon>Paraburkholderia</taxon>
    </lineage>
</organism>
<accession>A0A972P078</accession>
<dbReference type="RefSeq" id="WP_172178909.1">
    <property type="nucleotide sequence ID" value="NZ_WOEZ01000327.1"/>
</dbReference>
<feature type="domain" description="Ig-like" evidence="2">
    <location>
        <begin position="186"/>
        <end position="267"/>
    </location>
</feature>
<dbReference type="InterPro" id="IPR013783">
    <property type="entry name" value="Ig-like_fold"/>
</dbReference>
<gene>
    <name evidence="3" type="ORF">GNZ13_50100</name>
</gene>
<sequence length="276" mass="27403">MSRTLSAQAMAVPKPGLAANPAVRLSLVMQGGVFALVLAASSVLLVACGGDNDSGSATQARFQSTAVSVSEGSQAGASGNPASEPSKAISAPGISISVQPQSIAVTSGQTATFSVTASGNGPLMYQWQIDDVKIAGATSSKYTTGALSIGDTDSVFSVVVSDGTGKVTSAGAKLSVRPPETGVTAPSITSQPRSQSVLAGQTATFFVAVESSQTPTYQWRRNGVAIPAAIGASYTTPPVAPTDNGARYSVEVRSGAGSTTSADALLSLTPAPTTSG</sequence>
<dbReference type="Pfam" id="PF13927">
    <property type="entry name" value="Ig_3"/>
    <property type="match status" value="1"/>
</dbReference>
<name>A0A972P078_9BURK</name>
<reference evidence="3 4" key="1">
    <citation type="submission" date="2019-11" db="EMBL/GenBank/DDBJ databases">
        <title>Metabolism of dissolved organic matter in forest soils.</title>
        <authorList>
            <person name="Cyle K.T."/>
            <person name="Wilhelm R.C."/>
            <person name="Martinez C.E."/>
        </authorList>
    </citation>
    <scope>NUCLEOTIDE SEQUENCE [LARGE SCALE GENOMIC DNA]</scope>
    <source>
        <strain evidence="3 4">5N</strain>
    </source>
</reference>
<dbReference type="InterPro" id="IPR007110">
    <property type="entry name" value="Ig-like_dom"/>
</dbReference>
<dbReference type="Gene3D" id="2.60.40.10">
    <property type="entry name" value="Immunoglobulins"/>
    <property type="match status" value="2"/>
</dbReference>
<dbReference type="Proteomes" id="UP000655523">
    <property type="component" value="Unassembled WGS sequence"/>
</dbReference>
<dbReference type="AlphaFoldDB" id="A0A972P078"/>
<evidence type="ECO:0000313" key="3">
    <source>
        <dbReference type="EMBL" id="NPT62446.1"/>
    </source>
</evidence>
<evidence type="ECO:0000313" key="4">
    <source>
        <dbReference type="Proteomes" id="UP000655523"/>
    </source>
</evidence>
<dbReference type="SUPFAM" id="SSF48726">
    <property type="entry name" value="Immunoglobulin"/>
    <property type="match status" value="2"/>
</dbReference>
<keyword evidence="4" id="KW-1185">Reference proteome</keyword>
<dbReference type="PROSITE" id="PS50835">
    <property type="entry name" value="IG_LIKE"/>
    <property type="match status" value="1"/>
</dbReference>
<evidence type="ECO:0000259" key="2">
    <source>
        <dbReference type="PROSITE" id="PS50835"/>
    </source>
</evidence>
<dbReference type="SMART" id="SM00409">
    <property type="entry name" value="IG"/>
    <property type="match status" value="2"/>
</dbReference>
<proteinExistence type="predicted"/>
<protein>
    <recommendedName>
        <fullName evidence="2">Ig-like domain-containing protein</fullName>
    </recommendedName>
</protein>
<feature type="region of interest" description="Disordered" evidence="1">
    <location>
        <begin position="254"/>
        <end position="276"/>
    </location>
</feature>
<dbReference type="InterPro" id="IPR003599">
    <property type="entry name" value="Ig_sub"/>
</dbReference>